<dbReference type="PATRIC" id="fig|869719.3.peg.2963"/>
<sequence length="360" mass="39298">MLEPVLHEYLTAAGEAVLDRLETMKTSRSRANSWDEQAVNLTSRYICEFLSQRGWRKEHEVLASAAGRHFDALAAGEEHAATIVDSARMILIDWALTSDRLAAAGSTSAGSVARQRAMRALEDCGLSHLSARDEPHLRPQALHEQVRDAARRAVSLDLGTKLDADLHRFNDSLVEGNVAASGRMAEQRAAAHGFVHPQGETAAGAASWAERQAREASSRVALAEATSVLQDYRARYPQPAPPIIYFGKRGRAGFEPDELAALESQVAHPGERVRVSAPGYDTASAMTIAETHAFRGPEGHLIARYRLDGHDRDFSDEDLVRLGRRHTDGGRVLLDRTTWTPPVKKLSLVASRAMNGGMGM</sequence>
<gene>
    <name evidence="1" type="ORF">NS334_14415</name>
</gene>
<organism evidence="1 2">
    <name type="scientific">Sphingomonas endophytica</name>
    <dbReference type="NCBI Taxonomy" id="869719"/>
    <lineage>
        <taxon>Bacteria</taxon>
        <taxon>Pseudomonadati</taxon>
        <taxon>Pseudomonadota</taxon>
        <taxon>Alphaproteobacteria</taxon>
        <taxon>Sphingomonadales</taxon>
        <taxon>Sphingomonadaceae</taxon>
        <taxon>Sphingomonas</taxon>
    </lineage>
</organism>
<proteinExistence type="predicted"/>
<protein>
    <submittedName>
        <fullName evidence="1">Uncharacterized protein</fullName>
    </submittedName>
</protein>
<comment type="caution">
    <text evidence="1">The sequence shown here is derived from an EMBL/GenBank/DDBJ whole genome shotgun (WGS) entry which is preliminary data.</text>
</comment>
<reference evidence="1 2" key="1">
    <citation type="journal article" date="2016" name="Front. Microbiol.">
        <title>Genomic Resource of Rice Seed Associated Bacteria.</title>
        <authorList>
            <person name="Midha S."/>
            <person name="Bansal K."/>
            <person name="Sharma S."/>
            <person name="Kumar N."/>
            <person name="Patil P.P."/>
            <person name="Chaudhry V."/>
            <person name="Patil P.B."/>
        </authorList>
    </citation>
    <scope>NUCLEOTIDE SEQUENCE [LARGE SCALE GENOMIC DNA]</scope>
    <source>
        <strain evidence="1 2">NS334</strain>
    </source>
</reference>
<evidence type="ECO:0000313" key="2">
    <source>
        <dbReference type="Proteomes" id="UP000074310"/>
    </source>
</evidence>
<dbReference type="AlphaFoldDB" id="A0A147HX66"/>
<accession>A0A147HX66</accession>
<name>A0A147HX66_9SPHN</name>
<dbReference type="Proteomes" id="UP000074310">
    <property type="component" value="Unassembled WGS sequence"/>
</dbReference>
<evidence type="ECO:0000313" key="1">
    <source>
        <dbReference type="EMBL" id="KTT69542.1"/>
    </source>
</evidence>
<dbReference type="EMBL" id="LDTB01000066">
    <property type="protein sequence ID" value="KTT69542.1"/>
    <property type="molecule type" value="Genomic_DNA"/>
</dbReference>
<keyword evidence="2" id="KW-1185">Reference proteome</keyword>